<feature type="transmembrane region" description="Helical" evidence="10">
    <location>
        <begin position="212"/>
        <end position="234"/>
    </location>
</feature>
<evidence type="ECO:0000256" key="10">
    <source>
        <dbReference type="SAM" id="Phobius"/>
    </source>
</evidence>
<dbReference type="Gene3D" id="1.25.40.10">
    <property type="entry name" value="Tetratricopeptide repeat domain"/>
    <property type="match status" value="1"/>
</dbReference>
<dbReference type="EMBL" id="JAATWM020000033">
    <property type="protein sequence ID" value="KAF9873236.1"/>
    <property type="molecule type" value="Genomic_DNA"/>
</dbReference>
<feature type="region of interest" description="Disordered" evidence="9">
    <location>
        <begin position="623"/>
        <end position="709"/>
    </location>
</feature>
<dbReference type="Pfam" id="PF00083">
    <property type="entry name" value="Sugar_tr"/>
    <property type="match status" value="1"/>
</dbReference>
<dbReference type="Pfam" id="PF23276">
    <property type="entry name" value="TPR_24"/>
    <property type="match status" value="1"/>
</dbReference>
<comment type="caution">
    <text evidence="13">The sequence shown here is derived from an EMBL/GenBank/DDBJ whole genome shotgun (WGS) entry which is preliminary data.</text>
</comment>
<dbReference type="Gene3D" id="2.30.30.100">
    <property type="match status" value="1"/>
</dbReference>
<dbReference type="GO" id="GO:0000398">
    <property type="term" value="P:mRNA splicing, via spliceosome"/>
    <property type="evidence" value="ECO:0007669"/>
    <property type="project" value="InterPro"/>
</dbReference>
<evidence type="ECO:0000259" key="11">
    <source>
        <dbReference type="PROSITE" id="PS50850"/>
    </source>
</evidence>
<keyword evidence="14" id="KW-1185">Reference proteome</keyword>
<dbReference type="InterPro" id="IPR010920">
    <property type="entry name" value="LSM_dom_sf"/>
</dbReference>
<dbReference type="RefSeq" id="XP_038742697.1">
    <property type="nucleotide sequence ID" value="XM_038892114.1"/>
</dbReference>
<dbReference type="InterPro" id="IPR036259">
    <property type="entry name" value="MFS_trans_sf"/>
</dbReference>
<keyword evidence="8 10" id="KW-0472">Membrane</keyword>
<dbReference type="SUPFAM" id="SSF103473">
    <property type="entry name" value="MFS general substrate transporter"/>
    <property type="match status" value="1"/>
</dbReference>
<dbReference type="PANTHER" id="PTHR24064">
    <property type="entry name" value="SOLUTE CARRIER FAMILY 22 MEMBER"/>
    <property type="match status" value="1"/>
</dbReference>
<feature type="domain" description="Major facilitator superfamily (MFS) profile" evidence="11">
    <location>
        <begin position="66"/>
        <end position="558"/>
    </location>
</feature>
<evidence type="ECO:0000259" key="12">
    <source>
        <dbReference type="PROSITE" id="PS52002"/>
    </source>
</evidence>
<accession>A0A9P6I1N7</accession>
<dbReference type="GO" id="GO:0000956">
    <property type="term" value="P:nuclear-transcribed mRNA catabolic process"/>
    <property type="evidence" value="ECO:0007669"/>
    <property type="project" value="InterPro"/>
</dbReference>
<keyword evidence="7 10" id="KW-1133">Transmembrane helix</keyword>
<dbReference type="OrthoDB" id="433512at2759"/>
<keyword evidence="6" id="KW-0677">Repeat</keyword>
<evidence type="ECO:0000256" key="6">
    <source>
        <dbReference type="ARBA" id="ARBA00022737"/>
    </source>
</evidence>
<feature type="transmembrane region" description="Helical" evidence="10">
    <location>
        <begin position="59"/>
        <end position="76"/>
    </location>
</feature>
<dbReference type="CDD" id="cd17364">
    <property type="entry name" value="MFS_PhT"/>
    <property type="match status" value="1"/>
</dbReference>
<dbReference type="Pfam" id="PF01423">
    <property type="entry name" value="LSM"/>
    <property type="match status" value="1"/>
</dbReference>
<evidence type="ECO:0000313" key="14">
    <source>
        <dbReference type="Proteomes" id="UP000781932"/>
    </source>
</evidence>
<name>A0A9P6I1N7_9PEZI</name>
<proteinExistence type="predicted"/>
<dbReference type="PROSITE" id="PS52002">
    <property type="entry name" value="SM"/>
    <property type="match status" value="1"/>
</dbReference>
<dbReference type="CDD" id="cd01723">
    <property type="entry name" value="LSm4"/>
    <property type="match status" value="1"/>
</dbReference>
<keyword evidence="4 10" id="KW-0812">Transmembrane</keyword>
<dbReference type="InterPro" id="IPR047575">
    <property type="entry name" value="Sm"/>
</dbReference>
<dbReference type="InterPro" id="IPR005828">
    <property type="entry name" value="MFS_sugar_transport-like"/>
</dbReference>
<comment type="subcellular location">
    <subcellularLocation>
        <location evidence="1">Membrane</location>
        <topology evidence="1">Multi-pass membrane protein</topology>
    </subcellularLocation>
</comment>
<sequence>MSTVDDMLPPPMTPTERGGYRRTYGGNNAFHNFYNDYSHISDPGLRRRLALSEIDKVPFGFYHVRAILVAGVGFFLDSYDIFAINLIVTLLGVVFWQGGPDQVSHGYGGNNGELPASVNSALKASTSAGIIIGQLVFGWFADVFGRRKMYGVELGIIILATLSAALVSPSQSVSFTGLMIFWRVIMGVGIGGDYPLSSVITSEFAPTRWRGAMIAAVFSMQGLGQLGASIVALITAEAFKEAYLDVTSISTCHERCQLAADRSWRIIVGVGALPACLALYWRVTIPETPRYTFDVEQDVEKADADIRAYMSSKSKGEVDPELQFKMRKETGPGYNTPSASWRDTFAFFTEWKNFKILMGTAFSWFFLDLAFYGLGLNNTSVLQAIGYADGDNLYQKLHNQAVGMIILSSAGAIPGYWASVFAIDTMGRKPLQMLGFFVLTVLFCILGFMLHQLSHPVFLTLYIAGQFFFNFGPNTTTFIVPGECFPTRYRSTGHGLSAAMGKVGAVLAQIISIPLLSKDTPADCHGNACSPWLDRLLELFALFMFCGMVSTLLIPETKGMTLEELAGETPTTYDRGRNGSISDYPRYSGRWNPFAGGHPAGFHYPRSSHFRAARAGIMTSPDILAEEERRKRQTRFWRKRRKDRGGSGGSGGGGGGGTDDRPASFRNSGISSSYGRSTGTSDGQAPPEPTADGNFPTWGAGWGRVDRGAQPMENLPLGLLNAAQGHPMLVELKNGETLNGHLVLCDTWMNLTLKEVVQTSPEGDKFVKIPEVYVKGNNIKYLRVPDDIIDLVKENQQNNQGGFRGGRGGQRGDHGGRGGDRGRGRGQRARLLSSPALLPPPRTIRNRYPSSAPARHDAVRTQCRRYGAAAPQAIPTKEELEAARARLVPLGDIPANRRAKRRARKDATKVKPDPEKTVQTLRDAPASAIHEALDVLRGRPDSFEKVVTMITHLVTGQDAELTPAMYEHLAVAMADVKGSAATLAQLFTEMKELRLAPSPAICHAALAALAVHPDYLIRNEVLKAMQQSWTENSPEGQSHVVLGLLRDGQLELALDRLEEMIDHDRVPVEPWVFDVFIFVFAQRGYVEEAVKLAHSKAHNSHTETHLSMWYMLLDVCSQAYHYEGTRYIWGRMQEADRRNLSEGVLLNIINTAARQHDYELVTNANRLIADRGGKLQAHHYEPLIDCYGGIGDLKGALRVLCIMFNAISVAPYASARSVYEWVKKHPDSLDSALESLAALKQDYKIPIAALNVLVEAAVETHGYEKALQIYQNAHNYTEAPPNHVTLRYLLQSCQDPDALRTLVAGDLELALKADRNVFAAVIYEHLQTGDLDLTYKCVEMLGEAPDPDSVTRPQSWIDQKTLLALVRKSLDAQDERVWWLVEQAEKRNMDVQTGIAKLMANFAEEIKRATGMSEEKEVLDDGSEPRHPSTS</sequence>
<dbReference type="InterPro" id="IPR020846">
    <property type="entry name" value="MFS_dom"/>
</dbReference>
<reference evidence="13" key="2">
    <citation type="submission" date="2020-11" db="EMBL/GenBank/DDBJ databases">
        <title>Whole genome sequencing of Colletotrichum sp.</title>
        <authorList>
            <person name="Li H."/>
        </authorList>
    </citation>
    <scope>NUCLEOTIDE SEQUENCE</scope>
    <source>
        <strain evidence="13">CkLH20</strain>
    </source>
</reference>
<evidence type="ECO:0000256" key="3">
    <source>
        <dbReference type="ARBA" id="ARBA00022592"/>
    </source>
</evidence>
<dbReference type="Proteomes" id="UP000781932">
    <property type="component" value="Unassembled WGS sequence"/>
</dbReference>
<feature type="transmembrane region" description="Helical" evidence="10">
    <location>
        <begin position="180"/>
        <end position="200"/>
    </location>
</feature>
<evidence type="ECO:0000256" key="7">
    <source>
        <dbReference type="ARBA" id="ARBA00022989"/>
    </source>
</evidence>
<feature type="transmembrane region" description="Helical" evidence="10">
    <location>
        <begin position="434"/>
        <end position="453"/>
    </location>
</feature>
<feature type="compositionally biased region" description="Basic and acidic residues" evidence="9">
    <location>
        <begin position="905"/>
        <end position="916"/>
    </location>
</feature>
<feature type="compositionally biased region" description="Basic residues" evidence="9">
    <location>
        <begin position="631"/>
        <end position="643"/>
    </location>
</feature>
<dbReference type="SUPFAM" id="SSF50182">
    <property type="entry name" value="Sm-like ribonucleoproteins"/>
    <property type="match status" value="1"/>
</dbReference>
<evidence type="ECO:0000256" key="5">
    <source>
        <dbReference type="ARBA" id="ARBA00022728"/>
    </source>
</evidence>
<dbReference type="Gene3D" id="1.20.1250.20">
    <property type="entry name" value="MFS general substrate transporter like domains"/>
    <property type="match status" value="2"/>
</dbReference>
<evidence type="ECO:0000256" key="1">
    <source>
        <dbReference type="ARBA" id="ARBA00004141"/>
    </source>
</evidence>
<evidence type="ECO:0000256" key="9">
    <source>
        <dbReference type="SAM" id="MobiDB-lite"/>
    </source>
</evidence>
<gene>
    <name evidence="13" type="ORF">CkaCkLH20_09399</name>
</gene>
<dbReference type="PROSITE" id="PS50850">
    <property type="entry name" value="MFS"/>
    <property type="match status" value="1"/>
</dbReference>
<feature type="region of interest" description="Disordered" evidence="9">
    <location>
        <begin position="1409"/>
        <end position="1431"/>
    </location>
</feature>
<dbReference type="InterPro" id="IPR011990">
    <property type="entry name" value="TPR-like_helical_dom_sf"/>
</dbReference>
<feature type="transmembrane region" description="Helical" evidence="10">
    <location>
        <begin position="401"/>
        <end position="422"/>
    </location>
</feature>
<dbReference type="FunFam" id="2.30.30.100:FF:000024">
    <property type="entry name" value="U6 snRNA-associated Sm-like protein LSm4"/>
    <property type="match status" value="1"/>
</dbReference>
<dbReference type="GO" id="GO:0003723">
    <property type="term" value="F:RNA binding"/>
    <property type="evidence" value="ECO:0007669"/>
    <property type="project" value="InterPro"/>
</dbReference>
<dbReference type="GO" id="GO:0005681">
    <property type="term" value="C:spliceosomal complex"/>
    <property type="evidence" value="ECO:0007669"/>
    <property type="project" value="UniProtKB-KW"/>
</dbReference>
<keyword evidence="2" id="KW-0813">Transport</keyword>
<dbReference type="InterPro" id="IPR001163">
    <property type="entry name" value="Sm_dom_euk/arc"/>
</dbReference>
<evidence type="ECO:0000313" key="13">
    <source>
        <dbReference type="EMBL" id="KAF9873236.1"/>
    </source>
</evidence>
<keyword evidence="5" id="KW-0507">mRNA processing</keyword>
<protein>
    <submittedName>
        <fullName evidence="13">H+ symporter</fullName>
    </submittedName>
</protein>
<reference evidence="13" key="1">
    <citation type="submission" date="2020-03" db="EMBL/GenBank/DDBJ databases">
        <authorList>
            <person name="He L."/>
        </authorList>
    </citation>
    <scope>NUCLEOTIDE SEQUENCE</scope>
    <source>
        <strain evidence="13">CkLH20</strain>
    </source>
</reference>
<dbReference type="InterPro" id="IPR057027">
    <property type="entry name" value="TPR_mt"/>
</dbReference>
<dbReference type="GO" id="GO:0006817">
    <property type="term" value="P:phosphate ion transport"/>
    <property type="evidence" value="ECO:0007669"/>
    <property type="project" value="UniProtKB-KW"/>
</dbReference>
<dbReference type="InterPro" id="IPR005829">
    <property type="entry name" value="Sugar_transporter_CS"/>
</dbReference>
<keyword evidence="5" id="KW-0747">Spliceosome</keyword>
<feature type="transmembrane region" description="Helical" evidence="10">
    <location>
        <begin position="149"/>
        <end position="168"/>
    </location>
</feature>
<feature type="transmembrane region" description="Helical" evidence="10">
    <location>
        <begin position="263"/>
        <end position="281"/>
    </location>
</feature>
<feature type="region of interest" description="Disordered" evidence="9">
    <location>
        <begin position="897"/>
        <end position="917"/>
    </location>
</feature>
<dbReference type="GeneID" id="62165188"/>
<feature type="compositionally biased region" description="Gly residues" evidence="9">
    <location>
        <begin position="646"/>
        <end position="657"/>
    </location>
</feature>
<dbReference type="PROSITE" id="PS00217">
    <property type="entry name" value="SUGAR_TRANSPORT_2"/>
    <property type="match status" value="1"/>
</dbReference>
<feature type="domain" description="Sm" evidence="12">
    <location>
        <begin position="715"/>
        <end position="788"/>
    </location>
</feature>
<organism evidence="13 14">
    <name type="scientific">Colletotrichum karsti</name>
    <dbReference type="NCBI Taxonomy" id="1095194"/>
    <lineage>
        <taxon>Eukaryota</taxon>
        <taxon>Fungi</taxon>
        <taxon>Dikarya</taxon>
        <taxon>Ascomycota</taxon>
        <taxon>Pezizomycotina</taxon>
        <taxon>Sordariomycetes</taxon>
        <taxon>Hypocreomycetidae</taxon>
        <taxon>Glomerellales</taxon>
        <taxon>Glomerellaceae</taxon>
        <taxon>Colletotrichum</taxon>
        <taxon>Colletotrichum boninense species complex</taxon>
    </lineage>
</organism>
<keyword evidence="3" id="KW-0592">Phosphate transport</keyword>
<dbReference type="NCBIfam" id="TIGR00887">
    <property type="entry name" value="2A0109"/>
    <property type="match status" value="1"/>
</dbReference>
<evidence type="ECO:0000256" key="8">
    <source>
        <dbReference type="ARBA" id="ARBA00023136"/>
    </source>
</evidence>
<dbReference type="InterPro" id="IPR034101">
    <property type="entry name" value="Lsm4"/>
</dbReference>
<feature type="region of interest" description="Disordered" evidence="9">
    <location>
        <begin position="797"/>
        <end position="855"/>
    </location>
</feature>
<dbReference type="GO" id="GO:0016020">
    <property type="term" value="C:membrane"/>
    <property type="evidence" value="ECO:0007669"/>
    <property type="project" value="UniProtKB-SubCell"/>
</dbReference>
<feature type="compositionally biased region" description="Basic and acidic residues" evidence="9">
    <location>
        <begin position="810"/>
        <end position="823"/>
    </location>
</feature>
<feature type="transmembrane region" description="Helical" evidence="10">
    <location>
        <begin position="118"/>
        <end position="137"/>
    </location>
</feature>
<feature type="transmembrane region" description="Helical" evidence="10">
    <location>
        <begin position="81"/>
        <end position="98"/>
    </location>
</feature>
<dbReference type="GO" id="GO:0005315">
    <property type="term" value="F:phosphate transmembrane transporter activity"/>
    <property type="evidence" value="ECO:0007669"/>
    <property type="project" value="InterPro"/>
</dbReference>
<dbReference type="SMART" id="SM00651">
    <property type="entry name" value="Sm"/>
    <property type="match status" value="1"/>
</dbReference>
<feature type="compositionally biased region" description="Polar residues" evidence="9">
    <location>
        <begin position="665"/>
        <end position="683"/>
    </location>
</feature>
<keyword evidence="5" id="KW-0508">mRNA splicing</keyword>
<evidence type="ECO:0000256" key="2">
    <source>
        <dbReference type="ARBA" id="ARBA00022448"/>
    </source>
</evidence>
<evidence type="ECO:0000256" key="4">
    <source>
        <dbReference type="ARBA" id="ARBA00022692"/>
    </source>
</evidence>
<dbReference type="InterPro" id="IPR004738">
    <property type="entry name" value="Phos_permease"/>
</dbReference>